<accession>A0A1W6LKJ2</accession>
<reference evidence="9" key="1">
    <citation type="submission" date="2017-04" db="EMBL/GenBank/DDBJ databases">
        <title>Comparative genomics and description of representatives of a novel lineage of planctomycetes thriving in anoxic sediments.</title>
        <authorList>
            <person name="Spring S."/>
            <person name="Bunk B."/>
            <person name="Sproer C."/>
        </authorList>
    </citation>
    <scope>NUCLEOTIDE SEQUENCE [LARGE SCALE GENOMIC DNA]</scope>
    <source>
        <strain evidence="9">ST-PulAB-D4</strain>
    </source>
</reference>
<comment type="catalytic activity">
    <reaction evidence="1 7">
        <text>dTDP-4-dehydro-6-deoxy-alpha-D-glucose = dTDP-4-dehydro-beta-L-rhamnose</text>
        <dbReference type="Rhea" id="RHEA:16969"/>
        <dbReference type="ChEBI" id="CHEBI:57649"/>
        <dbReference type="ChEBI" id="CHEBI:62830"/>
        <dbReference type="EC" id="5.1.3.13"/>
    </reaction>
</comment>
<evidence type="ECO:0000256" key="7">
    <source>
        <dbReference type="RuleBase" id="RU364069"/>
    </source>
</evidence>
<dbReference type="GO" id="GO:0005829">
    <property type="term" value="C:cytosol"/>
    <property type="evidence" value="ECO:0007669"/>
    <property type="project" value="TreeGrafter"/>
</dbReference>
<dbReference type="UniPathway" id="UPA00124"/>
<dbReference type="PANTHER" id="PTHR21047:SF2">
    <property type="entry name" value="THYMIDINE DIPHOSPHO-4-KETO-RHAMNOSE 3,5-EPIMERASE"/>
    <property type="match status" value="1"/>
</dbReference>
<dbReference type="EC" id="5.1.3.13" evidence="3 7"/>
<evidence type="ECO:0000256" key="4">
    <source>
        <dbReference type="ARBA" id="ARBA00019595"/>
    </source>
</evidence>
<gene>
    <name evidence="8" type="primary">rfbC</name>
    <name evidence="8" type="ORF">STSP1_00673</name>
</gene>
<dbReference type="GO" id="GO:0000271">
    <property type="term" value="P:polysaccharide biosynthetic process"/>
    <property type="evidence" value="ECO:0007669"/>
    <property type="project" value="TreeGrafter"/>
</dbReference>
<dbReference type="EMBL" id="CP021023">
    <property type="protein sequence ID" value="ARN56297.1"/>
    <property type="molecule type" value="Genomic_DNA"/>
</dbReference>
<dbReference type="NCBIfam" id="TIGR01221">
    <property type="entry name" value="rmlC"/>
    <property type="match status" value="1"/>
</dbReference>
<keyword evidence="7 8" id="KW-0413">Isomerase</keyword>
<evidence type="ECO:0000256" key="3">
    <source>
        <dbReference type="ARBA" id="ARBA00012098"/>
    </source>
</evidence>
<dbReference type="SUPFAM" id="SSF51182">
    <property type="entry name" value="RmlC-like cupins"/>
    <property type="match status" value="1"/>
</dbReference>
<dbReference type="InterPro" id="IPR014710">
    <property type="entry name" value="RmlC-like_jellyroll"/>
</dbReference>
<dbReference type="AlphaFoldDB" id="A0A1W6LKJ2"/>
<comment type="function">
    <text evidence="2 7">Catalyzes the epimerization of the C3' and C5'positions of dTDP-6-deoxy-D-xylo-4-hexulose, forming dTDP-6-deoxy-L-lyxo-4-hexulose.</text>
</comment>
<dbReference type="STRING" id="1941349.STSP1_00673"/>
<comment type="similarity">
    <text evidence="7">Belongs to the dTDP-4-dehydrorhamnose 3,5-epimerase family.</text>
</comment>
<comment type="subunit">
    <text evidence="7">Homodimer.</text>
</comment>
<evidence type="ECO:0000313" key="9">
    <source>
        <dbReference type="Proteomes" id="UP000193334"/>
    </source>
</evidence>
<organism evidence="8 9">
    <name type="scientific">Sedimentisphaera salicampi</name>
    <dbReference type="NCBI Taxonomy" id="1941349"/>
    <lineage>
        <taxon>Bacteria</taxon>
        <taxon>Pseudomonadati</taxon>
        <taxon>Planctomycetota</taxon>
        <taxon>Phycisphaerae</taxon>
        <taxon>Sedimentisphaerales</taxon>
        <taxon>Sedimentisphaeraceae</taxon>
        <taxon>Sedimentisphaera</taxon>
    </lineage>
</organism>
<dbReference type="GO" id="GO:0008830">
    <property type="term" value="F:dTDP-4-dehydrorhamnose 3,5-epimerase activity"/>
    <property type="evidence" value="ECO:0007669"/>
    <property type="project" value="UniProtKB-UniRule"/>
</dbReference>
<dbReference type="CDD" id="cd00438">
    <property type="entry name" value="cupin_RmlC"/>
    <property type="match status" value="1"/>
</dbReference>
<feature type="site" description="Participates in a stacking interaction with the thymidine ring of dTDP-4-oxo-6-deoxyglucose" evidence="6">
    <location>
        <position position="139"/>
    </location>
</feature>
<evidence type="ECO:0000256" key="5">
    <source>
        <dbReference type="PIRSR" id="PIRSR600888-1"/>
    </source>
</evidence>
<dbReference type="GO" id="GO:0019305">
    <property type="term" value="P:dTDP-rhamnose biosynthetic process"/>
    <property type="evidence" value="ECO:0007669"/>
    <property type="project" value="UniProtKB-UniRule"/>
</dbReference>
<feature type="active site" description="Proton acceptor" evidence="5">
    <location>
        <position position="63"/>
    </location>
</feature>
<evidence type="ECO:0000256" key="6">
    <source>
        <dbReference type="PIRSR" id="PIRSR600888-3"/>
    </source>
</evidence>
<protein>
    <recommendedName>
        <fullName evidence="4 7">dTDP-4-dehydrorhamnose 3,5-epimerase</fullName>
        <ecNumber evidence="3 7">5.1.3.13</ecNumber>
    </recommendedName>
    <alternativeName>
        <fullName evidence="7">Thymidine diphospho-4-keto-rhamnose 3,5-epimerase</fullName>
    </alternativeName>
</protein>
<dbReference type="InterPro" id="IPR000888">
    <property type="entry name" value="RmlC-like"/>
</dbReference>
<dbReference type="InterPro" id="IPR011051">
    <property type="entry name" value="RmlC_Cupin_sf"/>
</dbReference>
<keyword evidence="9" id="KW-1185">Reference proteome</keyword>
<sequence length="175" mass="19996">MPFEFKKMEIPDVILVTPRVFEDDRGYFMETYKASEFKANGIEEDFVQDNQSFSKRNVIRGLHFQKKPHAQGKLVRCLQGSIWDVAVDLRENSATYKKWAAAELTSDNKQMLYIPPGFAHGFATLSDTAIISYKCTAEYCKDADSGIRWNDPEISIAWPVEEPILSQKDFDANKG</sequence>
<dbReference type="Gene3D" id="2.60.120.10">
    <property type="entry name" value="Jelly Rolls"/>
    <property type="match status" value="1"/>
</dbReference>
<dbReference type="Proteomes" id="UP000193334">
    <property type="component" value="Chromosome"/>
</dbReference>
<name>A0A1W6LKJ2_9BACT</name>
<evidence type="ECO:0000313" key="8">
    <source>
        <dbReference type="EMBL" id="ARN56297.1"/>
    </source>
</evidence>
<comment type="pathway">
    <text evidence="7">Carbohydrate biosynthesis; dTDP-L-rhamnose biosynthesis.</text>
</comment>
<dbReference type="Pfam" id="PF00908">
    <property type="entry name" value="dTDP_sugar_isom"/>
    <property type="match status" value="1"/>
</dbReference>
<dbReference type="KEGG" id="pbp:STSP1_00673"/>
<evidence type="ECO:0000256" key="2">
    <source>
        <dbReference type="ARBA" id="ARBA00001997"/>
    </source>
</evidence>
<proteinExistence type="inferred from homology"/>
<evidence type="ECO:0000256" key="1">
    <source>
        <dbReference type="ARBA" id="ARBA00001298"/>
    </source>
</evidence>
<dbReference type="RefSeq" id="WP_085754998.1">
    <property type="nucleotide sequence ID" value="NZ_CP021023.1"/>
</dbReference>
<dbReference type="PANTHER" id="PTHR21047">
    <property type="entry name" value="DTDP-6-DEOXY-D-GLUCOSE-3,5 EPIMERASE"/>
    <property type="match status" value="1"/>
</dbReference>
<feature type="active site" description="Proton donor" evidence="5">
    <location>
        <position position="133"/>
    </location>
</feature>